<organism evidence="2 3">
    <name type="scientific">Paenibacillus helianthi</name>
    <dbReference type="NCBI Taxonomy" id="1349432"/>
    <lineage>
        <taxon>Bacteria</taxon>
        <taxon>Bacillati</taxon>
        <taxon>Bacillota</taxon>
        <taxon>Bacilli</taxon>
        <taxon>Bacillales</taxon>
        <taxon>Paenibacillaceae</taxon>
        <taxon>Paenibacillus</taxon>
    </lineage>
</organism>
<name>A0ABX3ES77_9BACL</name>
<proteinExistence type="predicted"/>
<feature type="transmembrane region" description="Helical" evidence="1">
    <location>
        <begin position="96"/>
        <end position="116"/>
    </location>
</feature>
<protein>
    <recommendedName>
        <fullName evidence="4">ABC transporter permease</fullName>
    </recommendedName>
</protein>
<reference evidence="2 3" key="1">
    <citation type="submission" date="2016-03" db="EMBL/GenBank/DDBJ databases">
        <authorList>
            <person name="Sant'Anna F.H."/>
            <person name="Ambrosini A."/>
            <person name="Souza R."/>
            <person name="Bach E."/>
            <person name="Fernandes G."/>
            <person name="Balsanelli E."/>
            <person name="Baura V.A."/>
            <person name="Souza E.M."/>
            <person name="Passaglia L."/>
        </authorList>
    </citation>
    <scope>NUCLEOTIDE SEQUENCE [LARGE SCALE GENOMIC DNA]</scope>
    <source>
        <strain evidence="2 3">P26E</strain>
    </source>
</reference>
<evidence type="ECO:0008006" key="4">
    <source>
        <dbReference type="Google" id="ProtNLM"/>
    </source>
</evidence>
<feature type="transmembrane region" description="Helical" evidence="1">
    <location>
        <begin position="29"/>
        <end position="49"/>
    </location>
</feature>
<dbReference type="EMBL" id="LVWI01000037">
    <property type="protein sequence ID" value="OKP86663.1"/>
    <property type="molecule type" value="Genomic_DNA"/>
</dbReference>
<accession>A0ABX3ES77</accession>
<comment type="caution">
    <text evidence="2">The sequence shown here is derived from an EMBL/GenBank/DDBJ whole genome shotgun (WGS) entry which is preliminary data.</text>
</comment>
<keyword evidence="3" id="KW-1185">Reference proteome</keyword>
<evidence type="ECO:0000256" key="1">
    <source>
        <dbReference type="SAM" id="Phobius"/>
    </source>
</evidence>
<keyword evidence="1" id="KW-0472">Membrane</keyword>
<sequence>MWFLGLLFILIFYLSIGEMLNSSMFNIEFSLFDGIMLFLLCVVVFLFITSKYKKRIIVIWVLLSVVPGGAFIFYGYYTPSSGGWISFGWDWGLWDLFIPIIVAIAQGITIGLIKTIKPND</sequence>
<evidence type="ECO:0000313" key="3">
    <source>
        <dbReference type="Proteomes" id="UP000186058"/>
    </source>
</evidence>
<feature type="transmembrane region" description="Helical" evidence="1">
    <location>
        <begin position="56"/>
        <end position="76"/>
    </location>
</feature>
<gene>
    <name evidence="2" type="ORF">A3844_11620</name>
</gene>
<evidence type="ECO:0000313" key="2">
    <source>
        <dbReference type="EMBL" id="OKP86663.1"/>
    </source>
</evidence>
<dbReference type="Proteomes" id="UP000186058">
    <property type="component" value="Unassembled WGS sequence"/>
</dbReference>
<dbReference type="RefSeq" id="WP_074107507.1">
    <property type="nucleotide sequence ID" value="NZ_LVWI01000037.1"/>
</dbReference>
<keyword evidence="1" id="KW-1133">Transmembrane helix</keyword>
<keyword evidence="1" id="KW-0812">Transmembrane</keyword>